<evidence type="ECO:0000313" key="5">
    <source>
        <dbReference type="Proteomes" id="UP001057877"/>
    </source>
</evidence>
<keyword evidence="5" id="KW-1185">Reference proteome</keyword>
<reference evidence="4" key="1">
    <citation type="submission" date="2022-01" db="EMBL/GenBank/DDBJ databases">
        <title>Paenibacillus spongiae sp. nov., isolated from marine sponge.</title>
        <authorList>
            <person name="Li Z."/>
            <person name="Zhang M."/>
        </authorList>
    </citation>
    <scope>NUCLEOTIDE SEQUENCE</scope>
    <source>
        <strain evidence="4">PHS-Z3</strain>
    </source>
</reference>
<dbReference type="PANTHER" id="PTHR11820:SF7">
    <property type="entry name" value="ACYLPYRUVASE FAHD1, MITOCHONDRIAL"/>
    <property type="match status" value="1"/>
</dbReference>
<keyword evidence="2" id="KW-0479">Metal-binding</keyword>
<dbReference type="InterPro" id="IPR036663">
    <property type="entry name" value="Fumarylacetoacetase_C_sf"/>
</dbReference>
<evidence type="ECO:0000313" key="4">
    <source>
        <dbReference type="EMBL" id="UVI29309.1"/>
    </source>
</evidence>
<feature type="domain" description="Fumarylacetoacetase-like C-terminal" evidence="3">
    <location>
        <begin position="86"/>
        <end position="284"/>
    </location>
</feature>
<protein>
    <submittedName>
        <fullName evidence="4">Fumarylacetoacetate hydrolase family protein</fullName>
    </submittedName>
</protein>
<dbReference type="Pfam" id="PF01557">
    <property type="entry name" value="FAA_hydrolase"/>
    <property type="match status" value="1"/>
</dbReference>
<dbReference type="InterPro" id="IPR011234">
    <property type="entry name" value="Fumarylacetoacetase-like_C"/>
</dbReference>
<sequence length="287" mass="31720">MKLTMLHIEGDEKAAIVTDRGCVLLESVNEAGEGQWETRLDELLRSERVDELNDWYRSSGSVQLQSMPAISREAAQYAPLYRHPRKIWGIGMNYVEKAEELASTPPDMEPVCFMKPDTSLIGPGEAIRLPAISERVTAESEIGIIIGKTCKAVTEEEAPGIVAGYTPTLDMTAQDIHAKNPRFLGRSKCFDTFFSFGPHLVTVDEFDDLNGITVQTGLNGRVTHSNTVANMIYRPFFIVSYFSQMMTLLPGDIIMTGTPGSVLLREGDIAEARISGFEPLFNPVAKE</sequence>
<dbReference type="GO" id="GO:0016787">
    <property type="term" value="F:hydrolase activity"/>
    <property type="evidence" value="ECO:0007669"/>
    <property type="project" value="UniProtKB-KW"/>
</dbReference>
<evidence type="ECO:0000256" key="2">
    <source>
        <dbReference type="ARBA" id="ARBA00022723"/>
    </source>
</evidence>
<evidence type="ECO:0000259" key="3">
    <source>
        <dbReference type="Pfam" id="PF01557"/>
    </source>
</evidence>
<comment type="similarity">
    <text evidence="1">Belongs to the FAH family.</text>
</comment>
<dbReference type="EMBL" id="CP091430">
    <property type="protein sequence ID" value="UVI29309.1"/>
    <property type="molecule type" value="Genomic_DNA"/>
</dbReference>
<dbReference type="RefSeq" id="WP_258385398.1">
    <property type="nucleotide sequence ID" value="NZ_CP091430.1"/>
</dbReference>
<gene>
    <name evidence="4" type="ORF">L1F29_28415</name>
</gene>
<evidence type="ECO:0000256" key="1">
    <source>
        <dbReference type="ARBA" id="ARBA00010211"/>
    </source>
</evidence>
<dbReference type="SUPFAM" id="SSF56529">
    <property type="entry name" value="FAH"/>
    <property type="match status" value="1"/>
</dbReference>
<keyword evidence="4" id="KW-0378">Hydrolase</keyword>
<name>A0ABY5S6L8_9BACL</name>
<accession>A0ABY5S6L8</accession>
<dbReference type="PANTHER" id="PTHR11820">
    <property type="entry name" value="ACYLPYRUVASE"/>
    <property type="match status" value="1"/>
</dbReference>
<proteinExistence type="inferred from homology"/>
<organism evidence="4 5">
    <name type="scientific">Paenibacillus spongiae</name>
    <dbReference type="NCBI Taxonomy" id="2909671"/>
    <lineage>
        <taxon>Bacteria</taxon>
        <taxon>Bacillati</taxon>
        <taxon>Bacillota</taxon>
        <taxon>Bacilli</taxon>
        <taxon>Bacillales</taxon>
        <taxon>Paenibacillaceae</taxon>
        <taxon>Paenibacillus</taxon>
    </lineage>
</organism>
<dbReference type="Proteomes" id="UP001057877">
    <property type="component" value="Chromosome"/>
</dbReference>
<dbReference type="Gene3D" id="3.90.850.10">
    <property type="entry name" value="Fumarylacetoacetase-like, C-terminal domain"/>
    <property type="match status" value="1"/>
</dbReference>